<gene>
    <name evidence="2" type="ORF">CR164_07110</name>
</gene>
<accession>A0A317T7F5</accession>
<dbReference type="Proteomes" id="UP000246278">
    <property type="component" value="Unassembled WGS sequence"/>
</dbReference>
<evidence type="ECO:0000313" key="2">
    <source>
        <dbReference type="EMBL" id="PWW82220.1"/>
    </source>
</evidence>
<feature type="domain" description="DUF4113" evidence="1">
    <location>
        <begin position="9"/>
        <end position="27"/>
    </location>
</feature>
<proteinExistence type="predicted"/>
<evidence type="ECO:0000313" key="3">
    <source>
        <dbReference type="Proteomes" id="UP000246278"/>
    </source>
</evidence>
<dbReference type="EMBL" id="PDNZ01000004">
    <property type="protein sequence ID" value="PWW82220.1"/>
    <property type="molecule type" value="Genomic_DNA"/>
</dbReference>
<dbReference type="Pfam" id="PF13438">
    <property type="entry name" value="DUF4113"/>
    <property type="match status" value="1"/>
</dbReference>
<organism evidence="2 3">
    <name type="scientific">Prosthecochloris marina</name>
    <dbReference type="NCBI Taxonomy" id="2017681"/>
    <lineage>
        <taxon>Bacteria</taxon>
        <taxon>Pseudomonadati</taxon>
        <taxon>Chlorobiota</taxon>
        <taxon>Chlorobiia</taxon>
        <taxon>Chlorobiales</taxon>
        <taxon>Chlorobiaceae</taxon>
        <taxon>Prosthecochloris</taxon>
    </lineage>
</organism>
<dbReference type="InterPro" id="IPR025188">
    <property type="entry name" value="DUF4113"/>
</dbReference>
<evidence type="ECO:0000259" key="1">
    <source>
        <dbReference type="Pfam" id="PF13438"/>
    </source>
</evidence>
<sequence>MESPTGWKKPRMEKLSPRYTTRWEDIIE</sequence>
<protein>
    <recommendedName>
        <fullName evidence="1">DUF4113 domain-containing protein</fullName>
    </recommendedName>
</protein>
<comment type="caution">
    <text evidence="2">The sequence shown here is derived from an EMBL/GenBank/DDBJ whole genome shotgun (WGS) entry which is preliminary data.</text>
</comment>
<name>A0A317T7F5_9CHLB</name>
<dbReference type="AlphaFoldDB" id="A0A317T7F5"/>
<reference evidence="3" key="1">
    <citation type="submission" date="2017-10" db="EMBL/GenBank/DDBJ databases">
        <authorList>
            <person name="Gaisin V.A."/>
            <person name="Rysina M.S."/>
            <person name="Grouzdev D.S."/>
        </authorList>
    </citation>
    <scope>NUCLEOTIDE SEQUENCE [LARGE SCALE GENOMIC DNA]</scope>
    <source>
        <strain evidence="3">V1</strain>
    </source>
</reference>
<keyword evidence="3" id="KW-1185">Reference proteome</keyword>